<dbReference type="EMBL" id="FMZQ01000008">
    <property type="protein sequence ID" value="SDC91892.1"/>
    <property type="molecule type" value="Genomic_DNA"/>
</dbReference>
<dbReference type="Pfam" id="PF08787">
    <property type="entry name" value="Alginate_lyase2"/>
    <property type="match status" value="1"/>
</dbReference>
<gene>
    <name evidence="1" type="ORF">SAMN05216576_10824</name>
</gene>
<sequence>MLDLTTWNLSIPTEPAPTTITTERLNNGYTSRYFRRNADGSVTFWVPVTGSTTADARYPRSELRETQHDGRLDNWLHASSDSYLSAVLQVDQVPSRNKVVIGQIHSTDVPGSQNDPLLKLQYHYRRGVGRVELLLRARPGDSDVQNILLAENIQLGERFGYDLRVTPSGRIGISVASTDGDNGSLYRQLSSSWSKQYLYFKAGAYIQDNSGADSEGGRVTFYHLNSLHR</sequence>
<proteinExistence type="predicted"/>
<dbReference type="InterPro" id="IPR013320">
    <property type="entry name" value="ConA-like_dom_sf"/>
</dbReference>
<evidence type="ECO:0000313" key="1">
    <source>
        <dbReference type="EMBL" id="SDC91892.1"/>
    </source>
</evidence>
<dbReference type="Proteomes" id="UP000199467">
    <property type="component" value="Unassembled WGS sequence"/>
</dbReference>
<keyword evidence="1" id="KW-0456">Lyase</keyword>
<protein>
    <submittedName>
        <fullName evidence="1">Alginate lyase</fullName>
    </submittedName>
</protein>
<dbReference type="InterPro" id="IPR014895">
    <property type="entry name" value="Alginate_lyase_2"/>
</dbReference>
<dbReference type="AlphaFoldDB" id="A0A1G6QHD5"/>
<accession>A0A1G6QHD5</accession>
<evidence type="ECO:0000313" key="2">
    <source>
        <dbReference type="Proteomes" id="UP000199467"/>
    </source>
</evidence>
<dbReference type="Gene3D" id="2.60.120.200">
    <property type="match status" value="1"/>
</dbReference>
<organism evidence="1 2">
    <name type="scientific">Ectopseudomonas chengduensis</name>
    <dbReference type="NCBI Taxonomy" id="489632"/>
    <lineage>
        <taxon>Bacteria</taxon>
        <taxon>Pseudomonadati</taxon>
        <taxon>Pseudomonadota</taxon>
        <taxon>Gammaproteobacteria</taxon>
        <taxon>Pseudomonadales</taxon>
        <taxon>Pseudomonadaceae</taxon>
        <taxon>Ectopseudomonas</taxon>
    </lineage>
</organism>
<dbReference type="GO" id="GO:0016829">
    <property type="term" value="F:lyase activity"/>
    <property type="evidence" value="ECO:0007669"/>
    <property type="project" value="UniProtKB-KW"/>
</dbReference>
<name>A0A1G6QHD5_9GAMM</name>
<keyword evidence="2" id="KW-1185">Reference proteome</keyword>
<dbReference type="SUPFAM" id="SSF49899">
    <property type="entry name" value="Concanavalin A-like lectins/glucanases"/>
    <property type="match status" value="1"/>
</dbReference>
<dbReference type="RefSeq" id="WP_017676826.1">
    <property type="nucleotide sequence ID" value="NZ_FMZQ01000008.1"/>
</dbReference>
<reference evidence="2" key="1">
    <citation type="submission" date="2016-10" db="EMBL/GenBank/DDBJ databases">
        <authorList>
            <person name="Varghese N."/>
            <person name="Submissions S."/>
        </authorList>
    </citation>
    <scope>NUCLEOTIDE SEQUENCE [LARGE SCALE GENOMIC DNA]</scope>
    <source>
        <strain evidence="2">DSM 26382</strain>
    </source>
</reference>